<organism evidence="3 4">
    <name type="scientific">Piscinibacterium candidicorallinum</name>
    <dbReference type="NCBI Taxonomy" id="1793872"/>
    <lineage>
        <taxon>Bacteria</taxon>
        <taxon>Pseudomonadati</taxon>
        <taxon>Pseudomonadota</taxon>
        <taxon>Betaproteobacteria</taxon>
        <taxon>Burkholderiales</taxon>
        <taxon>Piscinibacterium</taxon>
    </lineage>
</organism>
<name>A0ABV7H7F5_9BURK</name>
<dbReference type="GO" id="GO:0016787">
    <property type="term" value="F:hydrolase activity"/>
    <property type="evidence" value="ECO:0007669"/>
    <property type="project" value="UniProtKB-KW"/>
</dbReference>
<dbReference type="InterPro" id="IPR050300">
    <property type="entry name" value="GDXG_lipolytic_enzyme"/>
</dbReference>
<evidence type="ECO:0000313" key="4">
    <source>
        <dbReference type="Proteomes" id="UP001595556"/>
    </source>
</evidence>
<accession>A0ABV7H7F5</accession>
<dbReference type="PANTHER" id="PTHR48081">
    <property type="entry name" value="AB HYDROLASE SUPERFAMILY PROTEIN C4A8.06C"/>
    <property type="match status" value="1"/>
</dbReference>
<comment type="caution">
    <text evidence="3">The sequence shown here is derived from an EMBL/GenBank/DDBJ whole genome shotgun (WGS) entry which is preliminary data.</text>
</comment>
<gene>
    <name evidence="3" type="ORF">ACFOEN_09955</name>
</gene>
<dbReference type="InterPro" id="IPR029058">
    <property type="entry name" value="AB_hydrolase_fold"/>
</dbReference>
<dbReference type="EMBL" id="JBHRTI010000004">
    <property type="protein sequence ID" value="MFC3147967.1"/>
    <property type="molecule type" value="Genomic_DNA"/>
</dbReference>
<evidence type="ECO:0000259" key="2">
    <source>
        <dbReference type="Pfam" id="PF20434"/>
    </source>
</evidence>
<keyword evidence="4" id="KW-1185">Reference proteome</keyword>
<dbReference type="SUPFAM" id="SSF53474">
    <property type="entry name" value="alpha/beta-Hydrolases"/>
    <property type="match status" value="1"/>
</dbReference>
<keyword evidence="1 3" id="KW-0378">Hydrolase</keyword>
<feature type="domain" description="BD-FAE-like" evidence="2">
    <location>
        <begin position="64"/>
        <end position="153"/>
    </location>
</feature>
<evidence type="ECO:0000256" key="1">
    <source>
        <dbReference type="ARBA" id="ARBA00022801"/>
    </source>
</evidence>
<dbReference type="InterPro" id="IPR049492">
    <property type="entry name" value="BD-FAE-like_dom"/>
</dbReference>
<evidence type="ECO:0000313" key="3">
    <source>
        <dbReference type="EMBL" id="MFC3147967.1"/>
    </source>
</evidence>
<dbReference type="RefSeq" id="WP_377303494.1">
    <property type="nucleotide sequence ID" value="NZ_CP180191.1"/>
</dbReference>
<dbReference type="Proteomes" id="UP001595556">
    <property type="component" value="Unassembled WGS sequence"/>
</dbReference>
<reference evidence="4" key="1">
    <citation type="journal article" date="2019" name="Int. J. Syst. Evol. Microbiol.">
        <title>The Global Catalogue of Microorganisms (GCM) 10K type strain sequencing project: providing services to taxonomists for standard genome sequencing and annotation.</title>
        <authorList>
            <consortium name="The Broad Institute Genomics Platform"/>
            <consortium name="The Broad Institute Genome Sequencing Center for Infectious Disease"/>
            <person name="Wu L."/>
            <person name="Ma J."/>
        </authorList>
    </citation>
    <scope>NUCLEOTIDE SEQUENCE [LARGE SCALE GENOMIC DNA]</scope>
    <source>
        <strain evidence="4">KCTC 52168</strain>
    </source>
</reference>
<dbReference type="PANTHER" id="PTHR48081:SF33">
    <property type="entry name" value="KYNURENINE FORMAMIDASE"/>
    <property type="match status" value="1"/>
</dbReference>
<sequence>MDYERLFNNRALVPEHPHILSRWSRDGADAVRRLACLLDLPYGEHASERLDFFPARVSSRGALPPLLIFMHGGWWRSLDKRDFAWLAAPWQARGVSVALPNYALCPAVSLRDIVQQTCAAVAWLYGRAGRYEFDPQRIHIAGHSAGGHLAAMMLAARWPQWGSQPPADLIKSATAVSGLFELAPVRKASFVNQDLQLTEADCAALSPARLPPATDAPLIVATGALESAAFFEQQDLMLKAWKGVARGPILLEGDNHFTACDRLAEPGHPLFEALAAEIARPH</sequence>
<protein>
    <submittedName>
        <fullName evidence="3">Alpha/beta hydrolase</fullName>
    </submittedName>
</protein>
<dbReference type="Gene3D" id="3.40.50.1820">
    <property type="entry name" value="alpha/beta hydrolase"/>
    <property type="match status" value="1"/>
</dbReference>
<dbReference type="Pfam" id="PF20434">
    <property type="entry name" value="BD-FAE"/>
    <property type="match status" value="1"/>
</dbReference>
<proteinExistence type="predicted"/>